<dbReference type="PROSITE" id="PS51257">
    <property type="entry name" value="PROKAR_LIPOPROTEIN"/>
    <property type="match status" value="1"/>
</dbReference>
<dbReference type="RefSeq" id="WP_262840936.1">
    <property type="nucleotide sequence ID" value="NZ_JANZYP010000003.1"/>
</dbReference>
<gene>
    <name evidence="2" type="ORF">ACFO8L_02355</name>
</gene>
<name>A0ABV9E6L1_9ACTN</name>
<dbReference type="InterPro" id="IPR006059">
    <property type="entry name" value="SBP"/>
</dbReference>
<dbReference type="SUPFAM" id="SSF53850">
    <property type="entry name" value="Periplasmic binding protein-like II"/>
    <property type="match status" value="1"/>
</dbReference>
<evidence type="ECO:0000313" key="2">
    <source>
        <dbReference type="EMBL" id="MFC4584898.1"/>
    </source>
</evidence>
<dbReference type="InterPro" id="IPR050490">
    <property type="entry name" value="Bact_solute-bd_prot1"/>
</dbReference>
<dbReference type="Gene3D" id="3.40.190.10">
    <property type="entry name" value="Periplasmic binding protein-like II"/>
    <property type="match status" value="1"/>
</dbReference>
<keyword evidence="3" id="KW-1185">Reference proteome</keyword>
<accession>A0ABV9E6L1</accession>
<evidence type="ECO:0000256" key="1">
    <source>
        <dbReference type="SAM" id="SignalP"/>
    </source>
</evidence>
<feature type="chain" id="PRO_5045259431" evidence="1">
    <location>
        <begin position="28"/>
        <end position="467"/>
    </location>
</feature>
<keyword evidence="1" id="KW-0732">Signal</keyword>
<dbReference type="PANTHER" id="PTHR43649">
    <property type="entry name" value="ARABINOSE-BINDING PROTEIN-RELATED"/>
    <property type="match status" value="1"/>
</dbReference>
<dbReference type="PANTHER" id="PTHR43649:SF12">
    <property type="entry name" value="DIACETYLCHITOBIOSE BINDING PROTEIN DASA"/>
    <property type="match status" value="1"/>
</dbReference>
<comment type="caution">
    <text evidence="2">The sequence shown here is derived from an EMBL/GenBank/DDBJ whole genome shotgun (WGS) entry which is preliminary data.</text>
</comment>
<organism evidence="2 3">
    <name type="scientific">Sphaerisporangium corydalis</name>
    <dbReference type="NCBI Taxonomy" id="1441875"/>
    <lineage>
        <taxon>Bacteria</taxon>
        <taxon>Bacillati</taxon>
        <taxon>Actinomycetota</taxon>
        <taxon>Actinomycetes</taxon>
        <taxon>Streptosporangiales</taxon>
        <taxon>Streptosporangiaceae</taxon>
        <taxon>Sphaerisporangium</taxon>
    </lineage>
</organism>
<reference evidence="3" key="1">
    <citation type="journal article" date="2019" name="Int. J. Syst. Evol. Microbiol.">
        <title>The Global Catalogue of Microorganisms (GCM) 10K type strain sequencing project: providing services to taxonomists for standard genome sequencing and annotation.</title>
        <authorList>
            <consortium name="The Broad Institute Genomics Platform"/>
            <consortium name="The Broad Institute Genome Sequencing Center for Infectious Disease"/>
            <person name="Wu L."/>
            <person name="Ma J."/>
        </authorList>
    </citation>
    <scope>NUCLEOTIDE SEQUENCE [LARGE SCALE GENOMIC DNA]</scope>
    <source>
        <strain evidence="3">CCUG 49560</strain>
    </source>
</reference>
<dbReference type="Proteomes" id="UP001595891">
    <property type="component" value="Unassembled WGS sequence"/>
</dbReference>
<protein>
    <submittedName>
        <fullName evidence="2">Extracellular solute-binding protein</fullName>
    </submittedName>
</protein>
<dbReference type="Pfam" id="PF01547">
    <property type="entry name" value="SBP_bac_1"/>
    <property type="match status" value="1"/>
</dbReference>
<feature type="signal peptide" evidence="1">
    <location>
        <begin position="1"/>
        <end position="27"/>
    </location>
</feature>
<sequence length="467" mass="48282">MASATPRSAYRATAAAVTALLMVTVMAACSGSDTGSGGGGASGAGASTLRMWTFKQTHLAALEQAAAEFKKQSGVTVKVEAITPDDAFTAKVQSAAQTKDLPDVLEVHAGGEDFRIGGAGLLADLSPDFPAAKLDRFLPTTKDTGLVTDERIKQVTELKGAKAGSLYSVPFTAGTFGIVYANKEKLAAAGLDPATPPKTWEDFIRYLQATTKADPKQGGLSLGLKVHQTGFNWLYAQLAFAYLGKERFQALFGKGTTQGFGAPDAVKTLSLYSQLTPYWIPGATALGIDDADVAFAQGKSAFDVGGTFTLAFLSQNGMKPSNVLTFPVPPPTGGKVTDLRLAALALTGLSVTSTSKAHDAAAKWVDFLTSPQGAGIFASASLDLPATDLGADAEKLLGADLAALQKYFTGPPESTYDAADGSFHPPGYDEAKMSPPLLKLSPLKEADPAATGAQIDAAVAAMWKAAS</sequence>
<dbReference type="EMBL" id="JBHSFN010000001">
    <property type="protein sequence ID" value="MFC4584898.1"/>
    <property type="molecule type" value="Genomic_DNA"/>
</dbReference>
<proteinExistence type="predicted"/>
<evidence type="ECO:0000313" key="3">
    <source>
        <dbReference type="Proteomes" id="UP001595891"/>
    </source>
</evidence>